<evidence type="ECO:0000256" key="2">
    <source>
        <dbReference type="ARBA" id="ARBA00022801"/>
    </source>
</evidence>
<keyword evidence="1" id="KW-0732">Signal</keyword>
<gene>
    <name evidence="3" type="ORF">KIW84_076463</name>
</gene>
<dbReference type="PANTHER" id="PTHR10161:SF36">
    <property type="entry name" value="PURPLE ACID PHOSPHATASE 3"/>
    <property type="match status" value="1"/>
</dbReference>
<dbReference type="GO" id="GO:0016787">
    <property type="term" value="F:hydrolase activity"/>
    <property type="evidence" value="ECO:0007669"/>
    <property type="project" value="UniProtKB-KW"/>
</dbReference>
<feature type="non-terminal residue" evidence="3">
    <location>
        <position position="118"/>
    </location>
</feature>
<organism evidence="3 4">
    <name type="scientific">Pisum sativum</name>
    <name type="common">Garden pea</name>
    <name type="synonym">Lathyrus oleraceus</name>
    <dbReference type="NCBI Taxonomy" id="3888"/>
    <lineage>
        <taxon>Eukaryota</taxon>
        <taxon>Viridiplantae</taxon>
        <taxon>Streptophyta</taxon>
        <taxon>Embryophyta</taxon>
        <taxon>Tracheophyta</taxon>
        <taxon>Spermatophyta</taxon>
        <taxon>Magnoliopsida</taxon>
        <taxon>eudicotyledons</taxon>
        <taxon>Gunneridae</taxon>
        <taxon>Pentapetalae</taxon>
        <taxon>rosids</taxon>
        <taxon>fabids</taxon>
        <taxon>Fabales</taxon>
        <taxon>Fabaceae</taxon>
        <taxon>Papilionoideae</taxon>
        <taxon>50 kb inversion clade</taxon>
        <taxon>NPAAA clade</taxon>
        <taxon>Hologalegina</taxon>
        <taxon>IRL clade</taxon>
        <taxon>Fabeae</taxon>
        <taxon>Lathyrus</taxon>
    </lineage>
</organism>
<comment type="caution">
    <text evidence="3">The sequence shown here is derived from an EMBL/GenBank/DDBJ whole genome shotgun (WGS) entry which is preliminary data.</text>
</comment>
<keyword evidence="2" id="KW-0378">Hydrolase</keyword>
<dbReference type="Proteomes" id="UP001058974">
    <property type="component" value="Chromosome 7"/>
</dbReference>
<dbReference type="AlphaFoldDB" id="A0A9D4VZH4"/>
<dbReference type="InterPro" id="IPR051558">
    <property type="entry name" value="Metallophosphoesterase_PAP"/>
</dbReference>
<sequence length="118" mass="13539">ATIATGGVGAQLNPILQNIDHRWFCQRSFIVHTEIAEFFFVDTTPFVDKYFLKPKDHKYDLERCTSKEEVFIKPLEGFGNSIKGFYCQVEDCCGTSSCTKHRAPWRHQRALNTPPTNP</sequence>
<evidence type="ECO:0000256" key="1">
    <source>
        <dbReference type="ARBA" id="ARBA00022729"/>
    </source>
</evidence>
<keyword evidence="4" id="KW-1185">Reference proteome</keyword>
<protein>
    <submittedName>
        <fullName evidence="3">Uncharacterized protein</fullName>
    </submittedName>
</protein>
<evidence type="ECO:0000313" key="3">
    <source>
        <dbReference type="EMBL" id="KAI5391660.1"/>
    </source>
</evidence>
<dbReference type="EMBL" id="JAMSHJ010000007">
    <property type="protein sequence ID" value="KAI5391660.1"/>
    <property type="molecule type" value="Genomic_DNA"/>
</dbReference>
<name>A0A9D4VZH4_PEA</name>
<proteinExistence type="predicted"/>
<reference evidence="3 4" key="1">
    <citation type="journal article" date="2022" name="Nat. Genet.">
        <title>Improved pea reference genome and pan-genome highlight genomic features and evolutionary characteristics.</title>
        <authorList>
            <person name="Yang T."/>
            <person name="Liu R."/>
            <person name="Luo Y."/>
            <person name="Hu S."/>
            <person name="Wang D."/>
            <person name="Wang C."/>
            <person name="Pandey M.K."/>
            <person name="Ge S."/>
            <person name="Xu Q."/>
            <person name="Li N."/>
            <person name="Li G."/>
            <person name="Huang Y."/>
            <person name="Saxena R.K."/>
            <person name="Ji Y."/>
            <person name="Li M."/>
            <person name="Yan X."/>
            <person name="He Y."/>
            <person name="Liu Y."/>
            <person name="Wang X."/>
            <person name="Xiang C."/>
            <person name="Varshney R.K."/>
            <person name="Ding H."/>
            <person name="Gao S."/>
            <person name="Zong X."/>
        </authorList>
    </citation>
    <scope>NUCLEOTIDE SEQUENCE [LARGE SCALE GENOMIC DNA]</scope>
    <source>
        <strain evidence="3 4">cv. Zhongwan 6</strain>
    </source>
</reference>
<dbReference type="Gramene" id="Psat07G0646300-T2">
    <property type="protein sequence ID" value="KAI5391660.1"/>
    <property type="gene ID" value="KIW84_076463"/>
</dbReference>
<accession>A0A9D4VZH4</accession>
<evidence type="ECO:0000313" key="4">
    <source>
        <dbReference type="Proteomes" id="UP001058974"/>
    </source>
</evidence>
<dbReference type="PANTHER" id="PTHR10161">
    <property type="entry name" value="TARTRATE-RESISTANT ACID PHOSPHATASE TYPE 5"/>
    <property type="match status" value="1"/>
</dbReference>